<keyword evidence="4" id="KW-0378">Hydrolase</keyword>
<dbReference type="NCBIfam" id="TIGR00644">
    <property type="entry name" value="recJ"/>
    <property type="match status" value="1"/>
</dbReference>
<evidence type="ECO:0000256" key="1">
    <source>
        <dbReference type="ARBA" id="ARBA00005915"/>
    </source>
</evidence>
<dbReference type="Pfam" id="PF02272">
    <property type="entry name" value="DHHA1"/>
    <property type="match status" value="1"/>
</dbReference>
<dbReference type="GO" id="GO:0006310">
    <property type="term" value="P:DNA recombination"/>
    <property type="evidence" value="ECO:0007669"/>
    <property type="project" value="InterPro"/>
</dbReference>
<comment type="similarity">
    <text evidence="1">Belongs to the RecJ family.</text>
</comment>
<dbReference type="Pfam" id="PF17768">
    <property type="entry name" value="RecJ_OB"/>
    <property type="match status" value="1"/>
</dbReference>
<protein>
    <recommendedName>
        <fullName evidence="2">Single-stranded-DNA-specific exonuclease RecJ</fullName>
    </recommendedName>
</protein>
<dbReference type="Gene3D" id="3.90.1640.30">
    <property type="match status" value="1"/>
</dbReference>
<evidence type="ECO:0000259" key="7">
    <source>
        <dbReference type="Pfam" id="PF02272"/>
    </source>
</evidence>
<dbReference type="InterPro" id="IPR041122">
    <property type="entry name" value="RecJ_OB"/>
</dbReference>
<name>A0A9D1IYM4_9FIRM</name>
<dbReference type="InterPro" id="IPR051673">
    <property type="entry name" value="SSDNA_exonuclease_RecJ"/>
</dbReference>
<feature type="domain" description="RecJ OB" evidence="8">
    <location>
        <begin position="457"/>
        <end position="553"/>
    </location>
</feature>
<dbReference type="EMBL" id="DVHH01000067">
    <property type="protein sequence ID" value="HIR54472.1"/>
    <property type="molecule type" value="Genomic_DNA"/>
</dbReference>
<dbReference type="Gene3D" id="3.10.310.30">
    <property type="match status" value="1"/>
</dbReference>
<feature type="domain" description="DDH" evidence="6">
    <location>
        <begin position="80"/>
        <end position="227"/>
    </location>
</feature>
<accession>A0A9D1IYM4</accession>
<keyword evidence="3" id="KW-0540">Nuclease</keyword>
<dbReference type="InterPro" id="IPR003156">
    <property type="entry name" value="DHHA1_dom"/>
</dbReference>
<gene>
    <name evidence="9" type="primary">recJ</name>
    <name evidence="9" type="ORF">IAD36_02580</name>
</gene>
<evidence type="ECO:0000256" key="3">
    <source>
        <dbReference type="ARBA" id="ARBA00022722"/>
    </source>
</evidence>
<reference evidence="9" key="1">
    <citation type="submission" date="2020-10" db="EMBL/GenBank/DDBJ databases">
        <authorList>
            <person name="Gilroy R."/>
        </authorList>
    </citation>
    <scope>NUCLEOTIDE SEQUENCE</scope>
    <source>
        <strain evidence="9">ChiGjej3B3-7149</strain>
    </source>
</reference>
<evidence type="ECO:0000256" key="4">
    <source>
        <dbReference type="ARBA" id="ARBA00022801"/>
    </source>
</evidence>
<dbReference type="PANTHER" id="PTHR30255:SF2">
    <property type="entry name" value="SINGLE-STRANDED-DNA-SPECIFIC EXONUCLEASE RECJ"/>
    <property type="match status" value="1"/>
</dbReference>
<dbReference type="Pfam" id="PF01368">
    <property type="entry name" value="DHH"/>
    <property type="match status" value="1"/>
</dbReference>
<reference evidence="9" key="2">
    <citation type="journal article" date="2021" name="PeerJ">
        <title>Extensive microbial diversity within the chicken gut microbiome revealed by metagenomics and culture.</title>
        <authorList>
            <person name="Gilroy R."/>
            <person name="Ravi A."/>
            <person name="Getino M."/>
            <person name="Pursley I."/>
            <person name="Horton D.L."/>
            <person name="Alikhan N.F."/>
            <person name="Baker D."/>
            <person name="Gharbi K."/>
            <person name="Hall N."/>
            <person name="Watson M."/>
            <person name="Adriaenssens E.M."/>
            <person name="Foster-Nyarko E."/>
            <person name="Jarju S."/>
            <person name="Secka A."/>
            <person name="Antonio M."/>
            <person name="Oren A."/>
            <person name="Chaudhuri R.R."/>
            <person name="La Ragione R."/>
            <person name="Hildebrand F."/>
            <person name="Pallen M.J."/>
        </authorList>
    </citation>
    <scope>NUCLEOTIDE SEQUENCE</scope>
    <source>
        <strain evidence="9">ChiGjej3B3-7149</strain>
    </source>
</reference>
<dbReference type="GO" id="GO:0003676">
    <property type="term" value="F:nucleic acid binding"/>
    <property type="evidence" value="ECO:0007669"/>
    <property type="project" value="InterPro"/>
</dbReference>
<proteinExistence type="inferred from homology"/>
<dbReference type="SUPFAM" id="SSF64182">
    <property type="entry name" value="DHH phosphoesterases"/>
    <property type="match status" value="1"/>
</dbReference>
<dbReference type="InterPro" id="IPR004610">
    <property type="entry name" value="RecJ"/>
</dbReference>
<sequence>MNYSDWNIPPEQPEIPRRLTEAGYTPLLAALLARRGLDTPEAAESFLHGGPELLGDPLLLEDMDRAAARLRLAIERRETVAVFGDYDVDGITSACLVTSFLRAKGLDCEPYIPDRMEEGYGLNLAAMDTIKARGASLIVTVDCGITAAQEAGYAASLGMDMVITDHHECGACPLPAAVAVVDPKRPGSRYPNADLAGVGVAFKLLCAVEGGAERVLSQYADLIATGTIADVMPLTGENRYIVRRGLAMLAESPRPGIRALLEESGALGRRISASTMGFTLAPRLNAAGRLGRADVAVRLLLTRDEGEAARLAAELCRLNRERQEIEHDIYEAARRQLSGEKPTAPIVLAAEGWHQGVIGIAASKLAEEFSLPTVMICLDGDSGKGSCRSCGDFNLFDALSACSDWLEGFGGHALAAGLSIRREQVPGFRAALAEYYRGVPAAEAPRLGCDLRIEDPALLDMDCVESLEQLEPFGTGNPRPTLCIVDALLERVRPIGGGRHLKLRLEKGGVYFDCVMFSRREEELGAREGDRVDAAFYPQINEYHGHRSVQLLMTELRQTDTLPLCLDILEDRLPGPWTSSDLYPERSDFIRVWRWLERRGGSAGGEVSDLPGWRPGGMHPAKLLLCLRVMRDEGLVKARRSGDSIRVEVCPRQGKADLASHPIIVKLRSYREKFCTGRWSR</sequence>
<evidence type="ECO:0000313" key="10">
    <source>
        <dbReference type="Proteomes" id="UP000824238"/>
    </source>
</evidence>
<dbReference type="Proteomes" id="UP000824238">
    <property type="component" value="Unassembled WGS sequence"/>
</dbReference>
<dbReference type="AlphaFoldDB" id="A0A9D1IYM4"/>
<evidence type="ECO:0000259" key="8">
    <source>
        <dbReference type="Pfam" id="PF17768"/>
    </source>
</evidence>
<comment type="caution">
    <text evidence="9">The sequence shown here is derived from an EMBL/GenBank/DDBJ whole genome shotgun (WGS) entry which is preliminary data.</text>
</comment>
<dbReference type="InterPro" id="IPR038763">
    <property type="entry name" value="DHH_sf"/>
</dbReference>
<evidence type="ECO:0000256" key="2">
    <source>
        <dbReference type="ARBA" id="ARBA00019841"/>
    </source>
</evidence>
<feature type="domain" description="DHHA1" evidence="7">
    <location>
        <begin position="347"/>
        <end position="436"/>
    </location>
</feature>
<organism evidence="9 10">
    <name type="scientific">Candidatus Scatomorpha intestinigallinarum</name>
    <dbReference type="NCBI Taxonomy" id="2840923"/>
    <lineage>
        <taxon>Bacteria</taxon>
        <taxon>Bacillati</taxon>
        <taxon>Bacillota</taxon>
        <taxon>Clostridia</taxon>
        <taxon>Eubacteriales</taxon>
        <taxon>Candidatus Scatomorpha</taxon>
    </lineage>
</organism>
<dbReference type="PANTHER" id="PTHR30255">
    <property type="entry name" value="SINGLE-STRANDED-DNA-SPECIFIC EXONUCLEASE RECJ"/>
    <property type="match status" value="1"/>
</dbReference>
<evidence type="ECO:0000259" key="6">
    <source>
        <dbReference type="Pfam" id="PF01368"/>
    </source>
</evidence>
<evidence type="ECO:0000256" key="5">
    <source>
        <dbReference type="ARBA" id="ARBA00022839"/>
    </source>
</evidence>
<dbReference type="InterPro" id="IPR001667">
    <property type="entry name" value="DDH_dom"/>
</dbReference>
<evidence type="ECO:0000313" key="9">
    <source>
        <dbReference type="EMBL" id="HIR54472.1"/>
    </source>
</evidence>
<dbReference type="GO" id="GO:0008409">
    <property type="term" value="F:5'-3' exonuclease activity"/>
    <property type="evidence" value="ECO:0007669"/>
    <property type="project" value="InterPro"/>
</dbReference>
<dbReference type="GO" id="GO:0006281">
    <property type="term" value="P:DNA repair"/>
    <property type="evidence" value="ECO:0007669"/>
    <property type="project" value="InterPro"/>
</dbReference>
<keyword evidence="5 9" id="KW-0269">Exonuclease</keyword>